<accession>A0A6G8AVI1</accession>
<protein>
    <submittedName>
        <fullName evidence="1">Uncharacterized protein</fullName>
    </submittedName>
</protein>
<keyword evidence="2" id="KW-1185">Reference proteome</keyword>
<reference evidence="1 2" key="1">
    <citation type="submission" date="2020-03" db="EMBL/GenBank/DDBJ databases">
        <title>Vagococcus sp. nov., isolated from beetles.</title>
        <authorList>
            <person name="Hyun D.-W."/>
            <person name="Bae J.-W."/>
        </authorList>
    </citation>
    <scope>NUCLEOTIDE SEQUENCE [LARGE SCALE GENOMIC DNA]</scope>
    <source>
        <strain evidence="1 2">HDW17B</strain>
    </source>
</reference>
<dbReference type="RefSeq" id="WP_166035077.1">
    <property type="nucleotide sequence ID" value="NZ_CP049887.1"/>
</dbReference>
<dbReference type="InterPro" id="IPR046905">
    <property type="entry name" value="ABC-3C_MC1"/>
</dbReference>
<evidence type="ECO:0000313" key="2">
    <source>
        <dbReference type="Proteomes" id="UP000501747"/>
    </source>
</evidence>
<sequence length="228" mass="27283">MNILLEKILKKNGFNTVSEDISIFTNELKSEYFIIENYPKKELINFFESDITGNLIQKFNKLQKNGDNNNIQKNTTLFILVKVENIKNAYTELVNNLILVEEDSYYFRKFVILYTDESLQNLENMENLQDMYKLLDKDINNFEKDMFFNDTYYVAMELLIKLPFFKIKNSNNKYLTIEETYRNEKKDEIDNRLLDIFSEDRKYVDILSNVESTDSIIEEIFSLFNVEE</sequence>
<organism evidence="1 2">
    <name type="scientific">Vagococcus hydrophili</name>
    <dbReference type="NCBI Taxonomy" id="2714947"/>
    <lineage>
        <taxon>Bacteria</taxon>
        <taxon>Bacillati</taxon>
        <taxon>Bacillota</taxon>
        <taxon>Bacilli</taxon>
        <taxon>Lactobacillales</taxon>
        <taxon>Enterococcaceae</taxon>
        <taxon>Vagococcus</taxon>
    </lineage>
</organism>
<proteinExistence type="predicted"/>
<dbReference type="AlphaFoldDB" id="A0A6G8AVI1"/>
<gene>
    <name evidence="1" type="ORF">G7082_10725</name>
</gene>
<name>A0A6G8AVI1_9ENTE</name>
<dbReference type="EMBL" id="CP049887">
    <property type="protein sequence ID" value="QIL48945.1"/>
    <property type="molecule type" value="Genomic_DNA"/>
</dbReference>
<evidence type="ECO:0000313" key="1">
    <source>
        <dbReference type="EMBL" id="QIL48945.1"/>
    </source>
</evidence>
<dbReference type="KEGG" id="vhy:G7082_10725"/>
<dbReference type="Proteomes" id="UP000501747">
    <property type="component" value="Chromosome"/>
</dbReference>
<dbReference type="Pfam" id="PF20289">
    <property type="entry name" value="MComp1"/>
    <property type="match status" value="1"/>
</dbReference>